<evidence type="ECO:0000313" key="2">
    <source>
        <dbReference type="EMBL" id="PTM61351.1"/>
    </source>
</evidence>
<name>A0A2T4ZH95_9HYPH</name>
<dbReference type="Proteomes" id="UP000241808">
    <property type="component" value="Unassembled WGS sequence"/>
</dbReference>
<proteinExistence type="predicted"/>
<gene>
    <name evidence="2" type="ORF">C8P69_10118</name>
</gene>
<dbReference type="AlphaFoldDB" id="A0A2T4ZH95"/>
<keyword evidence="3" id="KW-1185">Reference proteome</keyword>
<dbReference type="RefSeq" id="WP_108173833.1">
    <property type="nucleotide sequence ID" value="NZ_PZZL01000001.1"/>
</dbReference>
<protein>
    <submittedName>
        <fullName evidence="2">Uncharacterized protein</fullName>
    </submittedName>
</protein>
<sequence>MTSKTDGQQPEALATFAAAARADGEKPRDVGLTATAETSPIPTSSEAKDEAATKVLQRGATGEDRGVEEAVDRLPDRTTEAGKTTR</sequence>
<evidence type="ECO:0000256" key="1">
    <source>
        <dbReference type="SAM" id="MobiDB-lite"/>
    </source>
</evidence>
<organism evidence="2 3">
    <name type="scientific">Phreatobacter oligotrophus</name>
    <dbReference type="NCBI Taxonomy" id="1122261"/>
    <lineage>
        <taxon>Bacteria</taxon>
        <taxon>Pseudomonadati</taxon>
        <taxon>Pseudomonadota</taxon>
        <taxon>Alphaproteobacteria</taxon>
        <taxon>Hyphomicrobiales</taxon>
        <taxon>Phreatobacteraceae</taxon>
        <taxon>Phreatobacter</taxon>
    </lineage>
</organism>
<dbReference type="OrthoDB" id="8162729at2"/>
<feature type="region of interest" description="Disordered" evidence="1">
    <location>
        <begin position="19"/>
        <end position="86"/>
    </location>
</feature>
<comment type="caution">
    <text evidence="2">The sequence shown here is derived from an EMBL/GenBank/DDBJ whole genome shotgun (WGS) entry which is preliminary data.</text>
</comment>
<accession>A0A2T4ZH95</accession>
<feature type="compositionally biased region" description="Polar residues" evidence="1">
    <location>
        <begin position="35"/>
        <end position="45"/>
    </location>
</feature>
<reference evidence="2 3" key="1">
    <citation type="submission" date="2018-04" db="EMBL/GenBank/DDBJ databases">
        <title>Genomic Encyclopedia of Archaeal and Bacterial Type Strains, Phase II (KMG-II): from individual species to whole genera.</title>
        <authorList>
            <person name="Goeker M."/>
        </authorList>
    </citation>
    <scope>NUCLEOTIDE SEQUENCE [LARGE SCALE GENOMIC DNA]</scope>
    <source>
        <strain evidence="2 3">DSM 25521</strain>
    </source>
</reference>
<evidence type="ECO:0000313" key="3">
    <source>
        <dbReference type="Proteomes" id="UP000241808"/>
    </source>
</evidence>
<feature type="compositionally biased region" description="Basic and acidic residues" evidence="1">
    <location>
        <begin position="61"/>
        <end position="80"/>
    </location>
</feature>
<dbReference type="EMBL" id="PZZL01000001">
    <property type="protein sequence ID" value="PTM61351.1"/>
    <property type="molecule type" value="Genomic_DNA"/>
</dbReference>